<keyword evidence="2 4" id="KW-0697">Rotamase</keyword>
<feature type="domain" description="PPIase cyclophilin-type" evidence="5">
    <location>
        <begin position="38"/>
        <end position="195"/>
    </location>
</feature>
<accession>A0A9D2HL10</accession>
<dbReference type="Gene3D" id="2.40.100.10">
    <property type="entry name" value="Cyclophilin-like"/>
    <property type="match status" value="1"/>
</dbReference>
<evidence type="ECO:0000256" key="3">
    <source>
        <dbReference type="ARBA" id="ARBA00023235"/>
    </source>
</evidence>
<name>A0A9D2HL10_9BACT</name>
<dbReference type="InterPro" id="IPR044665">
    <property type="entry name" value="E_coli_cyclophilin_A-like"/>
</dbReference>
<dbReference type="SUPFAM" id="SSF50891">
    <property type="entry name" value="Cyclophilin-like"/>
    <property type="match status" value="1"/>
</dbReference>
<protein>
    <recommendedName>
        <fullName evidence="4">Peptidyl-prolyl cis-trans isomerase</fullName>
        <shortName evidence="4">PPIase</shortName>
        <ecNumber evidence="4">5.2.1.8</ecNumber>
    </recommendedName>
</protein>
<evidence type="ECO:0000256" key="1">
    <source>
        <dbReference type="ARBA" id="ARBA00007365"/>
    </source>
</evidence>
<dbReference type="EMBL" id="DWZD01000025">
    <property type="protein sequence ID" value="HJA78686.1"/>
    <property type="molecule type" value="Genomic_DNA"/>
</dbReference>
<comment type="catalytic activity">
    <reaction evidence="4">
        <text>[protein]-peptidylproline (omega=180) = [protein]-peptidylproline (omega=0)</text>
        <dbReference type="Rhea" id="RHEA:16237"/>
        <dbReference type="Rhea" id="RHEA-COMP:10747"/>
        <dbReference type="Rhea" id="RHEA-COMP:10748"/>
        <dbReference type="ChEBI" id="CHEBI:83833"/>
        <dbReference type="ChEBI" id="CHEBI:83834"/>
        <dbReference type="EC" id="5.2.1.8"/>
    </reaction>
</comment>
<proteinExistence type="inferred from homology"/>
<feature type="chain" id="PRO_5039750867" description="Peptidyl-prolyl cis-trans isomerase" evidence="4">
    <location>
        <begin position="29"/>
        <end position="197"/>
    </location>
</feature>
<dbReference type="PRINTS" id="PR00153">
    <property type="entry name" value="CSAPPISMRASE"/>
</dbReference>
<gene>
    <name evidence="6" type="ORF">H9784_03805</name>
</gene>
<dbReference type="EC" id="5.2.1.8" evidence="4"/>
<evidence type="ECO:0000313" key="6">
    <source>
        <dbReference type="EMBL" id="HJA78686.1"/>
    </source>
</evidence>
<evidence type="ECO:0000313" key="7">
    <source>
        <dbReference type="Proteomes" id="UP000823821"/>
    </source>
</evidence>
<evidence type="ECO:0000256" key="4">
    <source>
        <dbReference type="RuleBase" id="RU363019"/>
    </source>
</evidence>
<dbReference type="PROSITE" id="PS00170">
    <property type="entry name" value="CSA_PPIASE_1"/>
    <property type="match status" value="1"/>
</dbReference>
<comment type="function">
    <text evidence="4">PPIases accelerate the folding of proteins. It catalyzes the cis-trans isomerization of proline imidic peptide bonds in oligopeptides.</text>
</comment>
<dbReference type="Proteomes" id="UP000823821">
    <property type="component" value="Unassembled WGS sequence"/>
</dbReference>
<feature type="signal peptide" evidence="4">
    <location>
        <begin position="1"/>
        <end position="28"/>
    </location>
</feature>
<reference evidence="6" key="1">
    <citation type="journal article" date="2021" name="PeerJ">
        <title>Extensive microbial diversity within the chicken gut microbiome revealed by metagenomics and culture.</title>
        <authorList>
            <person name="Gilroy R."/>
            <person name="Ravi A."/>
            <person name="Getino M."/>
            <person name="Pursley I."/>
            <person name="Horton D.L."/>
            <person name="Alikhan N.F."/>
            <person name="Baker D."/>
            <person name="Gharbi K."/>
            <person name="Hall N."/>
            <person name="Watson M."/>
            <person name="Adriaenssens E.M."/>
            <person name="Foster-Nyarko E."/>
            <person name="Jarju S."/>
            <person name="Secka A."/>
            <person name="Antonio M."/>
            <person name="Oren A."/>
            <person name="Chaudhuri R.R."/>
            <person name="La Ragione R."/>
            <person name="Hildebrand F."/>
            <person name="Pallen M.J."/>
        </authorList>
    </citation>
    <scope>NUCLEOTIDE SEQUENCE</scope>
    <source>
        <strain evidence="6">5032</strain>
    </source>
</reference>
<dbReference type="InterPro" id="IPR002130">
    <property type="entry name" value="Cyclophilin-type_PPIase_dom"/>
</dbReference>
<comment type="caution">
    <text evidence="6">The sequence shown here is derived from an EMBL/GenBank/DDBJ whole genome shotgun (WGS) entry which is preliminary data.</text>
</comment>
<organism evidence="6 7">
    <name type="scientific">Candidatus Desulfovibrio intestinavium</name>
    <dbReference type="NCBI Taxonomy" id="2838534"/>
    <lineage>
        <taxon>Bacteria</taxon>
        <taxon>Pseudomonadati</taxon>
        <taxon>Thermodesulfobacteriota</taxon>
        <taxon>Desulfovibrionia</taxon>
        <taxon>Desulfovibrionales</taxon>
        <taxon>Desulfovibrionaceae</taxon>
        <taxon>Desulfovibrio</taxon>
    </lineage>
</organism>
<evidence type="ECO:0000259" key="5">
    <source>
        <dbReference type="PROSITE" id="PS50072"/>
    </source>
</evidence>
<dbReference type="PROSITE" id="PS50072">
    <property type="entry name" value="CSA_PPIASE_2"/>
    <property type="match status" value="1"/>
</dbReference>
<sequence length="197" mass="21460">MSAFKGFVLTLVFGLCALGLCLPGTVAAAGPDPVVRLETNYGDILLRLDSSKAPMTVDNFLQYVKAGHYDGTIFHRVIKDFMIQGGGMTPELKEKPTRAPIKNEAANGLQNKKYTVAMARTSEPHSATSQFFINTRDNAFLNYRGATPEGWGYAVFGKVIKGQNVVDKIAAVPTASRGYHDDVPREPVIIKRAVLVE</sequence>
<keyword evidence="4" id="KW-0732">Signal</keyword>
<dbReference type="GO" id="GO:0003755">
    <property type="term" value="F:peptidyl-prolyl cis-trans isomerase activity"/>
    <property type="evidence" value="ECO:0007669"/>
    <property type="project" value="UniProtKB-UniRule"/>
</dbReference>
<dbReference type="InterPro" id="IPR020892">
    <property type="entry name" value="Cyclophilin-type_PPIase_CS"/>
</dbReference>
<dbReference type="CDD" id="cd01920">
    <property type="entry name" value="cyclophilin_EcCYP_like"/>
    <property type="match status" value="1"/>
</dbReference>
<dbReference type="AlphaFoldDB" id="A0A9D2HL10"/>
<dbReference type="InterPro" id="IPR029000">
    <property type="entry name" value="Cyclophilin-like_dom_sf"/>
</dbReference>
<evidence type="ECO:0000256" key="2">
    <source>
        <dbReference type="ARBA" id="ARBA00023110"/>
    </source>
</evidence>
<reference evidence="6" key="2">
    <citation type="submission" date="2021-04" db="EMBL/GenBank/DDBJ databases">
        <authorList>
            <person name="Gilroy R."/>
        </authorList>
    </citation>
    <scope>NUCLEOTIDE SEQUENCE</scope>
    <source>
        <strain evidence="6">5032</strain>
    </source>
</reference>
<dbReference type="PANTHER" id="PTHR43246">
    <property type="entry name" value="PEPTIDYL-PROLYL CIS-TRANS ISOMERASE CYP38, CHLOROPLASTIC"/>
    <property type="match status" value="1"/>
</dbReference>
<dbReference type="Pfam" id="PF00160">
    <property type="entry name" value="Pro_isomerase"/>
    <property type="match status" value="1"/>
</dbReference>
<comment type="similarity">
    <text evidence="1 4">Belongs to the cyclophilin-type PPIase family.</text>
</comment>
<dbReference type="GO" id="GO:0006457">
    <property type="term" value="P:protein folding"/>
    <property type="evidence" value="ECO:0007669"/>
    <property type="project" value="InterPro"/>
</dbReference>
<keyword evidence="3 4" id="KW-0413">Isomerase</keyword>